<comment type="subcellular location">
    <subcellularLocation>
        <location evidence="1">Cell membrane</location>
        <topology evidence="1">Multi-pass membrane protein</topology>
    </subcellularLocation>
</comment>
<feature type="domain" description="TraD/TraG TraM recognition site" evidence="8">
    <location>
        <begin position="398"/>
        <end position="517"/>
    </location>
</feature>
<evidence type="ECO:0000256" key="6">
    <source>
        <dbReference type="SAM" id="MobiDB-lite"/>
    </source>
</evidence>
<dbReference type="RefSeq" id="WP_100993254.1">
    <property type="nucleotide sequence ID" value="NZ_CP025096.1"/>
</dbReference>
<evidence type="ECO:0000259" key="8">
    <source>
        <dbReference type="Pfam" id="PF12696"/>
    </source>
</evidence>
<feature type="transmembrane region" description="Helical" evidence="7">
    <location>
        <begin position="58"/>
        <end position="80"/>
    </location>
</feature>
<keyword evidence="2" id="KW-1003">Cell membrane</keyword>
<evidence type="ECO:0000256" key="4">
    <source>
        <dbReference type="ARBA" id="ARBA00022989"/>
    </source>
</evidence>
<evidence type="ECO:0000256" key="1">
    <source>
        <dbReference type="ARBA" id="ARBA00004651"/>
    </source>
</evidence>
<evidence type="ECO:0000256" key="5">
    <source>
        <dbReference type="ARBA" id="ARBA00023136"/>
    </source>
</evidence>
<keyword evidence="5 7" id="KW-0472">Membrane</keyword>
<evidence type="ECO:0000256" key="2">
    <source>
        <dbReference type="ARBA" id="ARBA00022475"/>
    </source>
</evidence>
<organism evidence="9 10">
    <name type="scientific">Spirosoma pollinicola</name>
    <dbReference type="NCBI Taxonomy" id="2057025"/>
    <lineage>
        <taxon>Bacteria</taxon>
        <taxon>Pseudomonadati</taxon>
        <taxon>Bacteroidota</taxon>
        <taxon>Cytophagia</taxon>
        <taxon>Cytophagales</taxon>
        <taxon>Cytophagaceae</taxon>
        <taxon>Spirosoma</taxon>
    </lineage>
</organism>
<dbReference type="Pfam" id="PF12696">
    <property type="entry name" value="TraG-D_C"/>
    <property type="match status" value="1"/>
</dbReference>
<dbReference type="OrthoDB" id="102453at2"/>
<dbReference type="Gene3D" id="3.40.50.300">
    <property type="entry name" value="P-loop containing nucleotide triphosphate hydrolases"/>
    <property type="match status" value="1"/>
</dbReference>
<accession>A0A2K8ZA61</accession>
<feature type="transmembrane region" description="Helical" evidence="7">
    <location>
        <begin position="92"/>
        <end position="108"/>
    </location>
</feature>
<dbReference type="InterPro" id="IPR032689">
    <property type="entry name" value="TraG-D_C"/>
</dbReference>
<feature type="compositionally biased region" description="Basic and acidic residues" evidence="6">
    <location>
        <begin position="563"/>
        <end position="582"/>
    </location>
</feature>
<feature type="transmembrane region" description="Helical" evidence="7">
    <location>
        <begin position="6"/>
        <end position="25"/>
    </location>
</feature>
<proteinExistence type="predicted"/>
<dbReference type="EMBL" id="CP025096">
    <property type="protein sequence ID" value="AUD06719.1"/>
    <property type="molecule type" value="Genomic_DNA"/>
</dbReference>
<name>A0A2K8ZA61_9BACT</name>
<feature type="compositionally biased region" description="Low complexity" evidence="6">
    <location>
        <begin position="483"/>
        <end position="504"/>
    </location>
</feature>
<protein>
    <recommendedName>
        <fullName evidence="8">TraD/TraG TraM recognition site domain-containing protein</fullName>
    </recommendedName>
</protein>
<keyword evidence="10" id="KW-1185">Reference proteome</keyword>
<dbReference type="InterPro" id="IPR027417">
    <property type="entry name" value="P-loop_NTPase"/>
</dbReference>
<feature type="compositionally biased region" description="Low complexity" evidence="6">
    <location>
        <begin position="596"/>
        <end position="607"/>
    </location>
</feature>
<evidence type="ECO:0000256" key="3">
    <source>
        <dbReference type="ARBA" id="ARBA00022692"/>
    </source>
</evidence>
<dbReference type="PANTHER" id="PTHR37937:SF1">
    <property type="entry name" value="CONJUGATIVE TRANSFER: DNA TRANSPORT"/>
    <property type="match status" value="1"/>
</dbReference>
<dbReference type="InterPro" id="IPR051539">
    <property type="entry name" value="T4SS-coupling_protein"/>
</dbReference>
<keyword evidence="3 7" id="KW-0812">Transmembrane</keyword>
<feature type="region of interest" description="Disordered" evidence="6">
    <location>
        <begin position="563"/>
        <end position="614"/>
    </location>
</feature>
<dbReference type="SUPFAM" id="SSF52540">
    <property type="entry name" value="P-loop containing nucleoside triphosphate hydrolases"/>
    <property type="match status" value="1"/>
</dbReference>
<sequence>MFTLFFIIGTCILLGYLIAISLGFLRQLGINFIPDLALRMIFYTRKTHFNNHVLWNKLWLRFGVLAIVLIFCGLVISFILNPITPRGYHSSVWFYTTILLTGVYGYWIHTGKPLFRWQAEPEPLPDDQPRFSFMTVDGVLELYNIFRGIFICGGPGTGKSKSLIEPIIQQSAAANFTGILYDRKFPTLAEEVAGAYGSSSVTTFYVNFTDLTRSHRINPVSPRLITNASYAREAAMTTFSNLDYKSSLKRDIWLQTAEALLTGSLWFLRNNYPQFCTLPHASSLIIETQPKALLELLSTDEEVRGSVAAITSSQDSEKTLASIFTTVQSYLAVLNTPEIFWVMSGDEVPFDLNNPEKPSFLVVGNDADLPTTYSPLISLIIATATKRMNKPGRLPSIIILDEAPTLFIPNFHELPATARSSKVATVYAVQDISQMEGQLGPQQSEMLLGNLSNQFYGRSTNPKTLQRVTTLFGKQDVEYLSYSSGQSSSSGSSSSSQNASTSIQQRDRLPMQTIRDLQTGQFAGFIAEGSTNEFVTQFMAQPSKAVPIKPFTTVSDEEKRANFRQIKEDVRQLVRDNTKPSKPDSPTEPPKPDQPDGPQRPDSPQPSDDWEHYG</sequence>
<keyword evidence="4 7" id="KW-1133">Transmembrane helix</keyword>
<feature type="region of interest" description="Disordered" evidence="6">
    <location>
        <begin position="483"/>
        <end position="509"/>
    </location>
</feature>
<gene>
    <name evidence="9" type="ORF">CWM47_35675</name>
</gene>
<evidence type="ECO:0000313" key="9">
    <source>
        <dbReference type="EMBL" id="AUD06719.1"/>
    </source>
</evidence>
<reference evidence="9 10" key="1">
    <citation type="submission" date="2017-11" db="EMBL/GenBank/DDBJ databases">
        <title>Taxonomic description and genome sequences of Spirosoma HA7 sp. nov., isolated from pollen microhabitat of Corylus avellana.</title>
        <authorList>
            <person name="Ambika Manirajan B."/>
            <person name="Suarez C."/>
            <person name="Ratering S."/>
            <person name="Geissler-Plaum R."/>
            <person name="Cardinale M."/>
            <person name="Sylvia S."/>
        </authorList>
    </citation>
    <scope>NUCLEOTIDE SEQUENCE [LARGE SCALE GENOMIC DNA]</scope>
    <source>
        <strain evidence="9 10">HA7</strain>
    </source>
</reference>
<dbReference type="KEGG" id="spir:CWM47_35675"/>
<dbReference type="AlphaFoldDB" id="A0A2K8ZA61"/>
<dbReference type="Proteomes" id="UP000232883">
    <property type="component" value="Chromosome"/>
</dbReference>
<dbReference type="GO" id="GO:0005886">
    <property type="term" value="C:plasma membrane"/>
    <property type="evidence" value="ECO:0007669"/>
    <property type="project" value="UniProtKB-SubCell"/>
</dbReference>
<dbReference type="PANTHER" id="PTHR37937">
    <property type="entry name" value="CONJUGATIVE TRANSFER: DNA TRANSPORT"/>
    <property type="match status" value="1"/>
</dbReference>
<evidence type="ECO:0000256" key="7">
    <source>
        <dbReference type="SAM" id="Phobius"/>
    </source>
</evidence>
<dbReference type="CDD" id="cd01127">
    <property type="entry name" value="TrwB_TraG_TraD_VirD4"/>
    <property type="match status" value="1"/>
</dbReference>
<evidence type="ECO:0000313" key="10">
    <source>
        <dbReference type="Proteomes" id="UP000232883"/>
    </source>
</evidence>